<accession>A0A0U4W2T4</accession>
<evidence type="ECO:0000313" key="2">
    <source>
        <dbReference type="Proteomes" id="UP000068196"/>
    </source>
</evidence>
<proteinExistence type="predicted"/>
<dbReference type="KEGG" id="cthi:THC_1005"/>
<reference evidence="2" key="2">
    <citation type="journal article" date="2016" name="Int. J. Syst. Evol. Microbiol.">
        <title>Caldimicrobium thiodismutans sp. nov., a sulfur-disproportionating bacterium isolated from a hot spring.</title>
        <authorList>
            <person name="Kojima H."/>
            <person name="Umezawa K."/>
            <person name="Fukui M."/>
        </authorList>
    </citation>
    <scope>NUCLEOTIDE SEQUENCE [LARGE SCALE GENOMIC DNA]</scope>
    <source>
        <strain evidence="2">TF1</strain>
    </source>
</reference>
<organism evidence="1 2">
    <name type="scientific">Caldimicrobium thiodismutans</name>
    <dbReference type="NCBI Taxonomy" id="1653476"/>
    <lineage>
        <taxon>Bacteria</taxon>
        <taxon>Pseudomonadati</taxon>
        <taxon>Thermodesulfobacteriota</taxon>
        <taxon>Thermodesulfobacteria</taxon>
        <taxon>Thermodesulfobacteriales</taxon>
        <taxon>Thermodesulfobacteriaceae</taxon>
        <taxon>Caldimicrobium</taxon>
    </lineage>
</organism>
<dbReference type="Proteomes" id="UP000068196">
    <property type="component" value="Chromosome"/>
</dbReference>
<protein>
    <submittedName>
        <fullName evidence="1">Probable transposase</fullName>
    </submittedName>
</protein>
<dbReference type="STRING" id="1653476.THC_1005"/>
<reference evidence="1 2" key="1">
    <citation type="journal article" date="2016" name="Int. J. Syst. Evol. Microbiol.">
        <title>Caldimicrobium thiodismutans sp. nov., a sulfur-disproportionating bacterium isolated from a hot spring, and emended description of the genus Caldimicrobium.</title>
        <authorList>
            <person name="Kojima H."/>
            <person name="Umezawa K."/>
            <person name="Fukui M."/>
        </authorList>
    </citation>
    <scope>NUCLEOTIDE SEQUENCE [LARGE SCALE GENOMIC DNA]</scope>
    <source>
        <strain evidence="1 2">TF1</strain>
    </source>
</reference>
<name>A0A0U4W2T4_9BACT</name>
<dbReference type="AlphaFoldDB" id="A0A0U4W2T4"/>
<sequence>MERHMPEPGSNRGYKAWQYIEPILLMLIGGGRHIEELREIIEDEGLRKLTGMKKIPSPSTVGDWIRRQGNAIGNVMESIMKPYSLLPDGKRIKHA</sequence>
<keyword evidence="2" id="KW-1185">Reference proteome</keyword>
<gene>
    <name evidence="1" type="ORF">THC_1005</name>
</gene>
<dbReference type="EMBL" id="AP014945">
    <property type="protein sequence ID" value="BAU23389.1"/>
    <property type="molecule type" value="Genomic_DNA"/>
</dbReference>
<evidence type="ECO:0000313" key="1">
    <source>
        <dbReference type="EMBL" id="BAU23389.1"/>
    </source>
</evidence>